<gene>
    <name evidence="3" type="ORF">FSA03_13555</name>
    <name evidence="2" type="ORF">FSA06_12470</name>
    <name evidence="4" type="ORF">NXX45_13965</name>
</gene>
<sequence length="618" mass="68044">MASTNLDAVSVEIKVAGKVCDYVTMELFQSVSTHHRFKIKVNYRPDKPSVWAIGPDVIFKQLGEKVSIIMTHHESGEKTEFHGLISDIHVEGFDGNQGFVILEGGSPTILLDRDPAMDCYVEQNLNTIVSDILDKSGVKMNVTNNPKHTDIIPYVARYKETSYGFLSRLLRSYGEWFYYNGETLQIGNPEIETESRAGYDVDLTGVSINATIRSLNHSTYEFDPVNDKFYYDYSGTPKGATLGSRSAEKCSEPIFPTEAKLPSMRPAYSAMDLEHYGDAGFHRNYSQLSQIKASSRYCGIRLGELVVTRVPESFPGVKITDLGRYRITEITHTVDGQGRYSNTFCGVPGGTPVMPWGDAVMPVAYPEMARVVSNEDPKNQGRVKVQFMWQEVDGGESYWMRVQSPDAGKSDQVAKNRGFVFIPEPGDLVMVGFEQGNPDRPYVTGSLFYKANSQGAATDNTVKSIRTRSGHTLEFNDDEGGDWGITIKDRNGCMFHFDTKGKNIEITAPETMTLNAQNININAGEQLNTSSGKETVMQIGTDFQQDVGGNAEIAIGESLTESIAKDSTNSIAGNLSVTVDENLMYDAQDMTLTAQGGMKLLANAKIGLKSSEGVDIAQ</sequence>
<accession>A0A5C6HF51</accession>
<dbReference type="SUPFAM" id="SSF69279">
    <property type="entry name" value="Phage tail proteins"/>
    <property type="match status" value="1"/>
</dbReference>
<reference evidence="2 5" key="2">
    <citation type="submission" date="2019-07" db="EMBL/GenBank/DDBJ databases">
        <title>Genome sequencing of Bacteroides fragilis.</title>
        <authorList>
            <person name="Galasyn E.V."/>
            <person name="Ruoff K.L."/>
            <person name="Price C.E."/>
            <person name="Valls R.A."/>
            <person name="O'Toole G.A."/>
        </authorList>
    </citation>
    <scope>NUCLEOTIDE SEQUENCE [LARGE SCALE GENOMIC DNA]</scope>
    <source>
        <strain evidence="2 5">AD135F_1B</strain>
    </source>
</reference>
<evidence type="ECO:0000313" key="4">
    <source>
        <dbReference type="EMBL" id="UVR54848.1"/>
    </source>
</evidence>
<reference evidence="3 6" key="1">
    <citation type="submission" date="2019-07" db="EMBL/GenBank/DDBJ databases">
        <title>Genome Sequencing of Bacteroides fragilis.</title>
        <authorList>
            <person name="Pinto K.M."/>
            <person name="Ruoff K.L."/>
            <person name="Price C.E."/>
            <person name="Valls R.A."/>
            <person name="O'Toole G.A."/>
        </authorList>
    </citation>
    <scope>NUCLEOTIDE SEQUENCE [LARGE SCALE GENOMIC DNA]</scope>
    <source>
        <strain evidence="3 6">AD135F_3B</strain>
    </source>
</reference>
<feature type="domain" description="Gp5/Type VI secretion system Vgr protein OB-fold" evidence="1">
    <location>
        <begin position="369"/>
        <end position="448"/>
    </location>
</feature>
<dbReference type="InterPro" id="IPR037026">
    <property type="entry name" value="Vgr_OB-fold_dom_sf"/>
</dbReference>
<proteinExistence type="predicted"/>
<dbReference type="Gene3D" id="2.40.50.230">
    <property type="entry name" value="Gp5 N-terminal domain"/>
    <property type="match status" value="1"/>
</dbReference>
<evidence type="ECO:0000259" key="1">
    <source>
        <dbReference type="Pfam" id="PF04717"/>
    </source>
</evidence>
<dbReference type="Proteomes" id="UP000319026">
    <property type="component" value="Unassembled WGS sequence"/>
</dbReference>
<reference evidence="4" key="3">
    <citation type="submission" date="2022-08" db="EMBL/GenBank/DDBJ databases">
        <title>Genome Sequencing of Bacteroides fragilis Group Isolates with Nanopore Technology.</title>
        <authorList>
            <person name="Tisza M.J."/>
            <person name="Smith D."/>
            <person name="Dekker J.P."/>
        </authorList>
    </citation>
    <scope>NUCLEOTIDE SEQUENCE</scope>
    <source>
        <strain evidence="4">BFG-70</strain>
    </source>
</reference>
<evidence type="ECO:0000313" key="6">
    <source>
        <dbReference type="Proteomes" id="UP000319026"/>
    </source>
</evidence>
<dbReference type="EMBL" id="VOHV01000005">
    <property type="protein sequence ID" value="TWV40976.1"/>
    <property type="molecule type" value="Genomic_DNA"/>
</dbReference>
<dbReference type="Pfam" id="PF04717">
    <property type="entry name" value="Phage_base_V"/>
    <property type="match status" value="1"/>
</dbReference>
<evidence type="ECO:0000313" key="5">
    <source>
        <dbReference type="Proteomes" id="UP000315444"/>
    </source>
</evidence>
<dbReference type="Gene3D" id="3.55.50.10">
    <property type="entry name" value="Baseplate protein-like domains"/>
    <property type="match status" value="1"/>
</dbReference>
<dbReference type="InterPro" id="IPR006531">
    <property type="entry name" value="Gp5/Vgr_OB"/>
</dbReference>
<dbReference type="EMBL" id="CP103216">
    <property type="protein sequence ID" value="UVR54848.1"/>
    <property type="molecule type" value="Genomic_DNA"/>
</dbReference>
<dbReference type="Pfam" id="PF05954">
    <property type="entry name" value="Phage_GPD"/>
    <property type="match status" value="1"/>
</dbReference>
<name>A0A5C6HF51_BACFG</name>
<dbReference type="SUPFAM" id="SSF69349">
    <property type="entry name" value="Phage fibre proteins"/>
    <property type="match status" value="1"/>
</dbReference>
<dbReference type="EMBL" id="VOHT01000005">
    <property type="protein sequence ID" value="TWV48412.1"/>
    <property type="molecule type" value="Genomic_DNA"/>
</dbReference>
<dbReference type="RefSeq" id="WP_008659764.1">
    <property type="nucleotide sequence ID" value="NZ_CABKOU010000002.1"/>
</dbReference>
<protein>
    <submittedName>
        <fullName evidence="4">Phage baseplate assembly protein V</fullName>
    </submittedName>
    <submittedName>
        <fullName evidence="3">Type VI secretion system spike protein VgrG</fullName>
    </submittedName>
</protein>
<dbReference type="Gene3D" id="2.30.110.50">
    <property type="match status" value="1"/>
</dbReference>
<dbReference type="AlphaFoldDB" id="A0A5C6HF51"/>
<dbReference type="Proteomes" id="UP000315444">
    <property type="component" value="Unassembled WGS sequence"/>
</dbReference>
<evidence type="ECO:0000313" key="3">
    <source>
        <dbReference type="EMBL" id="TWV48412.1"/>
    </source>
</evidence>
<evidence type="ECO:0000313" key="2">
    <source>
        <dbReference type="EMBL" id="TWV40976.1"/>
    </source>
</evidence>
<dbReference type="SUPFAM" id="SSF69255">
    <property type="entry name" value="gp5 N-terminal domain-like"/>
    <property type="match status" value="1"/>
</dbReference>
<dbReference type="Proteomes" id="UP001060330">
    <property type="component" value="Chromosome"/>
</dbReference>
<organism evidence="3 6">
    <name type="scientific">Bacteroides fragilis</name>
    <dbReference type="NCBI Taxonomy" id="817"/>
    <lineage>
        <taxon>Bacteria</taxon>
        <taxon>Pseudomonadati</taxon>
        <taxon>Bacteroidota</taxon>
        <taxon>Bacteroidia</taxon>
        <taxon>Bacteroidales</taxon>
        <taxon>Bacteroidaceae</taxon>
        <taxon>Bacteroides</taxon>
    </lineage>
</organism>